<protein>
    <submittedName>
        <fullName evidence="1">3518_t:CDS:1</fullName>
    </submittedName>
</protein>
<accession>A0A9W4SY00</accession>
<evidence type="ECO:0000313" key="1">
    <source>
        <dbReference type="EMBL" id="CAI2185733.1"/>
    </source>
</evidence>
<organism evidence="1 2">
    <name type="scientific">Funneliformis geosporum</name>
    <dbReference type="NCBI Taxonomy" id="1117311"/>
    <lineage>
        <taxon>Eukaryota</taxon>
        <taxon>Fungi</taxon>
        <taxon>Fungi incertae sedis</taxon>
        <taxon>Mucoromycota</taxon>
        <taxon>Glomeromycotina</taxon>
        <taxon>Glomeromycetes</taxon>
        <taxon>Glomerales</taxon>
        <taxon>Glomeraceae</taxon>
        <taxon>Funneliformis</taxon>
    </lineage>
</organism>
<sequence>YQNKKELLTSIENMYSLFYTLSKEERPMAEEEIDKIIEELIANDNIE</sequence>
<dbReference type="AlphaFoldDB" id="A0A9W4SY00"/>
<proteinExistence type="predicted"/>
<keyword evidence="2" id="KW-1185">Reference proteome</keyword>
<gene>
    <name evidence="1" type="ORF">FWILDA_LOCUS12225</name>
</gene>
<dbReference type="EMBL" id="CAMKVN010003845">
    <property type="protein sequence ID" value="CAI2185733.1"/>
    <property type="molecule type" value="Genomic_DNA"/>
</dbReference>
<evidence type="ECO:0000313" key="2">
    <source>
        <dbReference type="Proteomes" id="UP001153678"/>
    </source>
</evidence>
<comment type="caution">
    <text evidence="1">The sequence shown here is derived from an EMBL/GenBank/DDBJ whole genome shotgun (WGS) entry which is preliminary data.</text>
</comment>
<feature type="non-terminal residue" evidence="1">
    <location>
        <position position="1"/>
    </location>
</feature>
<reference evidence="1" key="1">
    <citation type="submission" date="2022-08" db="EMBL/GenBank/DDBJ databases">
        <authorList>
            <person name="Kallberg Y."/>
            <person name="Tangrot J."/>
            <person name="Rosling A."/>
        </authorList>
    </citation>
    <scope>NUCLEOTIDE SEQUENCE</scope>
    <source>
        <strain evidence="1">Wild A</strain>
    </source>
</reference>
<dbReference type="Proteomes" id="UP001153678">
    <property type="component" value="Unassembled WGS sequence"/>
</dbReference>
<name>A0A9W4SY00_9GLOM</name>